<dbReference type="PANTHER" id="PTHR11127">
    <property type="entry name" value="60S RIBOSOMAL PROTEIN L14"/>
    <property type="match status" value="1"/>
</dbReference>
<comment type="function">
    <text evidence="1">Component of the ribosome, a large ribonucleoprotein complex responsible for the synthesis of proteins in the cell. The small ribosomal subunit (SSU) binds messenger RNAs (mRNAs) and translates the encoded message by selecting cognate aminoacyl-transfer RNA (tRNA) molecules. The large subunit (LSU) contains the ribosomal catalytic site termed the peptidyl transferase center (PTC), which catalyzes the formation of peptide bonds, thereby polymerizing the amino acids delivered by tRNAs into a polypeptide chain. The nascent polypeptides leave the ribosome through a tunnel in the LSU and interact with protein factors that function in enzymatic processing, targeting, and the membrane insertion of nascent chains at the exit of the ribosomal tunnel.</text>
</comment>
<dbReference type="Gene3D" id="2.30.30.30">
    <property type="match status" value="1"/>
</dbReference>
<dbReference type="InterPro" id="IPR002784">
    <property type="entry name" value="Ribosomal_eL14_dom"/>
</dbReference>
<keyword evidence="6" id="KW-0687">Ribonucleoprotein</keyword>
<dbReference type="Pfam" id="PF00467">
    <property type="entry name" value="KOW"/>
    <property type="match status" value="1"/>
</dbReference>
<evidence type="ECO:0000259" key="7">
    <source>
        <dbReference type="SMART" id="SM00739"/>
    </source>
</evidence>
<dbReference type="GO" id="GO:0003735">
    <property type="term" value="F:structural constituent of ribosome"/>
    <property type="evidence" value="ECO:0007669"/>
    <property type="project" value="InterPro"/>
</dbReference>
<dbReference type="STRING" id="348802.A0A0D2BAN7"/>
<keyword evidence="5" id="KW-0689">Ribosomal protein</keyword>
<dbReference type="FunFam" id="2.30.30.30:FF:000030">
    <property type="entry name" value="60S ribosomal protein L14"/>
    <property type="match status" value="1"/>
</dbReference>
<reference evidence="8 9" key="1">
    <citation type="submission" date="2015-01" db="EMBL/GenBank/DDBJ databases">
        <title>The Genome Sequence of Exophiala xenobiotica CBS118157.</title>
        <authorList>
            <consortium name="The Broad Institute Genomics Platform"/>
            <person name="Cuomo C."/>
            <person name="de Hoog S."/>
            <person name="Gorbushina A."/>
            <person name="Stielow B."/>
            <person name="Teixiera M."/>
            <person name="Abouelleil A."/>
            <person name="Chapman S.B."/>
            <person name="Priest M."/>
            <person name="Young S.K."/>
            <person name="Wortman J."/>
            <person name="Nusbaum C."/>
            <person name="Birren B."/>
        </authorList>
    </citation>
    <scope>NUCLEOTIDE SEQUENCE [LARGE SCALE GENOMIC DNA]</scope>
    <source>
        <strain evidence="8 9">CBS 118157</strain>
    </source>
</reference>
<dbReference type="InterPro" id="IPR014722">
    <property type="entry name" value="Rib_uL2_dom2"/>
</dbReference>
<keyword evidence="9" id="KW-1185">Reference proteome</keyword>
<dbReference type="GO" id="GO:0006412">
    <property type="term" value="P:translation"/>
    <property type="evidence" value="ECO:0007669"/>
    <property type="project" value="InterPro"/>
</dbReference>
<sequence length="148" mass="16653">MSNVDIKPAGWKLIEVGRVVTLRSGPFEGKLATIVEIIDAGRILIDGPSTKEGAAVPRQAIHTSTVSLTPWVIPNLPKAAGTGAVKKLWEKNEIDKKWAESSWAKKREQFERRKNLTDFERFKVMRLKKQQRFETMKAQAKVRATAKA</sequence>
<evidence type="ECO:0000256" key="1">
    <source>
        <dbReference type="ARBA" id="ARBA00004021"/>
    </source>
</evidence>
<evidence type="ECO:0000256" key="6">
    <source>
        <dbReference type="ARBA" id="ARBA00023274"/>
    </source>
</evidence>
<dbReference type="GO" id="GO:0022625">
    <property type="term" value="C:cytosolic large ribosomal subunit"/>
    <property type="evidence" value="ECO:0007669"/>
    <property type="project" value="TreeGrafter"/>
</dbReference>
<comment type="subcellular location">
    <subcellularLocation>
        <location evidence="2">Cytoplasm</location>
    </subcellularLocation>
</comment>
<dbReference type="GO" id="GO:0003723">
    <property type="term" value="F:RNA binding"/>
    <property type="evidence" value="ECO:0007669"/>
    <property type="project" value="InterPro"/>
</dbReference>
<comment type="similarity">
    <text evidence="3">Belongs to the eukaryotic ribosomal protein eL14 family.</text>
</comment>
<dbReference type="GeneID" id="25332887"/>
<name>A0A0D2BAN7_9EURO</name>
<dbReference type="InterPro" id="IPR005824">
    <property type="entry name" value="KOW"/>
</dbReference>
<evidence type="ECO:0000256" key="2">
    <source>
        <dbReference type="ARBA" id="ARBA00004496"/>
    </source>
</evidence>
<proteinExistence type="inferred from homology"/>
<dbReference type="EMBL" id="KN847323">
    <property type="protein sequence ID" value="KIW49286.1"/>
    <property type="molecule type" value="Genomic_DNA"/>
</dbReference>
<dbReference type="CDD" id="cd23702">
    <property type="entry name" value="eL14"/>
    <property type="match status" value="1"/>
</dbReference>
<dbReference type="SMART" id="SM00739">
    <property type="entry name" value="KOW"/>
    <property type="match status" value="1"/>
</dbReference>
<accession>A0A0D2BAN7</accession>
<keyword evidence="4" id="KW-0963">Cytoplasm</keyword>
<dbReference type="RefSeq" id="XP_013309870.1">
    <property type="nucleotide sequence ID" value="XM_013454416.1"/>
</dbReference>
<feature type="domain" description="KOW" evidence="7">
    <location>
        <begin position="13"/>
        <end position="40"/>
    </location>
</feature>
<dbReference type="SUPFAM" id="SSF50104">
    <property type="entry name" value="Translation proteins SH3-like domain"/>
    <property type="match status" value="1"/>
</dbReference>
<dbReference type="InterPro" id="IPR008991">
    <property type="entry name" value="Translation_prot_SH3-like_sf"/>
</dbReference>
<dbReference type="InterPro" id="IPR039660">
    <property type="entry name" value="Ribosomal_eL14"/>
</dbReference>
<evidence type="ECO:0000313" key="9">
    <source>
        <dbReference type="Proteomes" id="UP000054342"/>
    </source>
</evidence>
<protein>
    <recommendedName>
        <fullName evidence="7">KOW domain-containing protein</fullName>
    </recommendedName>
</protein>
<dbReference type="PANTHER" id="PTHR11127:SF2">
    <property type="entry name" value="LARGE RIBOSOMAL SUBUNIT PROTEIN EL14"/>
    <property type="match status" value="1"/>
</dbReference>
<dbReference type="GO" id="GO:0042273">
    <property type="term" value="P:ribosomal large subunit biogenesis"/>
    <property type="evidence" value="ECO:0007669"/>
    <property type="project" value="TreeGrafter"/>
</dbReference>
<organism evidence="8 9">
    <name type="scientific">Exophiala xenobiotica</name>
    <dbReference type="NCBI Taxonomy" id="348802"/>
    <lineage>
        <taxon>Eukaryota</taxon>
        <taxon>Fungi</taxon>
        <taxon>Dikarya</taxon>
        <taxon>Ascomycota</taxon>
        <taxon>Pezizomycotina</taxon>
        <taxon>Eurotiomycetes</taxon>
        <taxon>Chaetothyriomycetidae</taxon>
        <taxon>Chaetothyriales</taxon>
        <taxon>Herpotrichiellaceae</taxon>
        <taxon>Exophiala</taxon>
    </lineage>
</organism>
<gene>
    <name evidence="8" type="ORF">PV05_10979</name>
</gene>
<dbReference type="Pfam" id="PF01929">
    <property type="entry name" value="Ribosomal_L14e"/>
    <property type="match status" value="1"/>
</dbReference>
<dbReference type="AlphaFoldDB" id="A0A0D2BAN7"/>
<evidence type="ECO:0000256" key="4">
    <source>
        <dbReference type="ARBA" id="ARBA00022490"/>
    </source>
</evidence>
<evidence type="ECO:0000256" key="3">
    <source>
        <dbReference type="ARBA" id="ARBA00006592"/>
    </source>
</evidence>
<dbReference type="Gene3D" id="6.10.250.2270">
    <property type="match status" value="1"/>
</dbReference>
<evidence type="ECO:0000313" key="8">
    <source>
        <dbReference type="EMBL" id="KIW49286.1"/>
    </source>
</evidence>
<dbReference type="HOGENOM" id="CLU_082438_3_0_1"/>
<dbReference type="Proteomes" id="UP000054342">
    <property type="component" value="Unassembled WGS sequence"/>
</dbReference>
<dbReference type="OrthoDB" id="1875589at2759"/>
<evidence type="ECO:0000256" key="5">
    <source>
        <dbReference type="ARBA" id="ARBA00022980"/>
    </source>
</evidence>